<evidence type="ECO:0000256" key="1">
    <source>
        <dbReference type="SAM" id="MobiDB-lite"/>
    </source>
</evidence>
<name>A0A8H7ZVC9_9FUNG</name>
<proteinExistence type="predicted"/>
<dbReference type="Proteomes" id="UP000673691">
    <property type="component" value="Unassembled WGS sequence"/>
</dbReference>
<reference evidence="2 3" key="1">
    <citation type="journal article" name="Sci. Rep.">
        <title>Genome-scale phylogenetic analyses confirm Olpidium as the closest living zoosporic fungus to the non-flagellated, terrestrial fungi.</title>
        <authorList>
            <person name="Chang Y."/>
            <person name="Rochon D."/>
            <person name="Sekimoto S."/>
            <person name="Wang Y."/>
            <person name="Chovatia M."/>
            <person name="Sandor L."/>
            <person name="Salamov A."/>
            <person name="Grigoriev I.V."/>
            <person name="Stajich J.E."/>
            <person name="Spatafora J.W."/>
        </authorList>
    </citation>
    <scope>NUCLEOTIDE SEQUENCE [LARGE SCALE GENOMIC DNA]</scope>
    <source>
        <strain evidence="2">S191</strain>
    </source>
</reference>
<comment type="caution">
    <text evidence="2">The sequence shown here is derived from an EMBL/GenBank/DDBJ whole genome shotgun (WGS) entry which is preliminary data.</text>
</comment>
<evidence type="ECO:0000313" key="2">
    <source>
        <dbReference type="EMBL" id="KAG5460124.1"/>
    </source>
</evidence>
<sequence length="157" mass="18084">FQHIFAILQEQQKKKSGHPTSGGESDEERRYRHHKREKEKKPCRPYPESDSEMEDNEDRLTFSMIKLLPDDVQPYERHGGPSTLEVSTKFQTFYKQARQARVKKPLLVFQAIEKLTKSTATFQIAHDKKICTRKSGAHNDMAAAAPSANRQILSNET</sequence>
<keyword evidence="3" id="KW-1185">Reference proteome</keyword>
<accession>A0A8H7ZVC9</accession>
<dbReference type="EMBL" id="JAEFCI010005738">
    <property type="protein sequence ID" value="KAG5460124.1"/>
    <property type="molecule type" value="Genomic_DNA"/>
</dbReference>
<dbReference type="AlphaFoldDB" id="A0A8H7ZVC9"/>
<feature type="compositionally biased region" description="Basic residues" evidence="1">
    <location>
        <begin position="31"/>
        <end position="43"/>
    </location>
</feature>
<feature type="non-terminal residue" evidence="2">
    <location>
        <position position="1"/>
    </location>
</feature>
<gene>
    <name evidence="2" type="ORF">BJ554DRAFT_7867</name>
</gene>
<feature type="region of interest" description="Disordered" evidence="1">
    <location>
        <begin position="1"/>
        <end position="57"/>
    </location>
</feature>
<organism evidence="2 3">
    <name type="scientific">Olpidium bornovanus</name>
    <dbReference type="NCBI Taxonomy" id="278681"/>
    <lineage>
        <taxon>Eukaryota</taxon>
        <taxon>Fungi</taxon>
        <taxon>Fungi incertae sedis</taxon>
        <taxon>Olpidiomycota</taxon>
        <taxon>Olpidiomycotina</taxon>
        <taxon>Olpidiomycetes</taxon>
        <taxon>Olpidiales</taxon>
        <taxon>Olpidiaceae</taxon>
        <taxon>Olpidium</taxon>
    </lineage>
</organism>
<evidence type="ECO:0000313" key="3">
    <source>
        <dbReference type="Proteomes" id="UP000673691"/>
    </source>
</evidence>
<protein>
    <submittedName>
        <fullName evidence="2">Uncharacterized protein</fullName>
    </submittedName>
</protein>